<organism evidence="1 2">
    <name type="scientific">Propioniciclava soli</name>
    <dbReference type="NCBI Taxonomy" id="2775081"/>
    <lineage>
        <taxon>Bacteria</taxon>
        <taxon>Bacillati</taxon>
        <taxon>Actinomycetota</taxon>
        <taxon>Actinomycetes</taxon>
        <taxon>Propionibacteriales</taxon>
        <taxon>Propionibacteriaceae</taxon>
        <taxon>Propioniciclava</taxon>
    </lineage>
</organism>
<protein>
    <recommendedName>
        <fullName evidence="3">Aldose 1-epimerase</fullName>
    </recommendedName>
</protein>
<evidence type="ECO:0000313" key="2">
    <source>
        <dbReference type="Proteomes" id="UP001434337"/>
    </source>
</evidence>
<dbReference type="InterPro" id="IPR014718">
    <property type="entry name" value="GH-type_carb-bd"/>
</dbReference>
<dbReference type="EMBL" id="CP115965">
    <property type="protein sequence ID" value="WZW97916.1"/>
    <property type="molecule type" value="Genomic_DNA"/>
</dbReference>
<dbReference type="SUPFAM" id="SSF74650">
    <property type="entry name" value="Galactose mutarotase-like"/>
    <property type="match status" value="1"/>
</dbReference>
<evidence type="ECO:0008006" key="3">
    <source>
        <dbReference type="Google" id="ProtNLM"/>
    </source>
</evidence>
<name>A0ABZ3C6Q7_9ACTN</name>
<dbReference type="RefSeq" id="WP_342372146.1">
    <property type="nucleotide sequence ID" value="NZ_CP115965.1"/>
</dbReference>
<dbReference type="Proteomes" id="UP001434337">
    <property type="component" value="Chromosome"/>
</dbReference>
<dbReference type="Gene3D" id="2.70.98.10">
    <property type="match status" value="1"/>
</dbReference>
<evidence type="ECO:0000313" key="1">
    <source>
        <dbReference type="EMBL" id="WZW97916.1"/>
    </source>
</evidence>
<proteinExistence type="predicted"/>
<gene>
    <name evidence="1" type="ORF">PCC79_13615</name>
</gene>
<dbReference type="InterPro" id="IPR011013">
    <property type="entry name" value="Gal_mutarotase_sf_dom"/>
</dbReference>
<sequence length="275" mass="29737">MTPWHPVQLALATDPDLGGRWTSLRAGNREWLWTNPEPAIASARPQVTPGDAFVDAGGGEECFPCLRAPHDHGLVWNRQWHIDGGTAHVSAEGHHLKRTGREADDGLTVTYTATADTPRDVLHATHLLLDLSDAAQLHPGAHRPVVFLDPRPTAEIEALGGEDAWVRSLGRGHRGAVCYLLPDCRTVTVTDGDDALRLTLDAAPDVPLGFVVWRNLRGWPTDGPYRSIGVEPVLGRDVSLPPSRPGDAVRVGPDAPVTWQLTLQGLRRDDGPADA</sequence>
<reference evidence="1 2" key="1">
    <citation type="journal article" date="2023" name="Environ Microbiome">
        <title>A coral-associated actinobacterium mitigates coral bleaching under heat stress.</title>
        <authorList>
            <person name="Li J."/>
            <person name="Zou Y."/>
            <person name="Li Q."/>
            <person name="Zhang J."/>
            <person name="Bourne D.G."/>
            <person name="Lyu Y."/>
            <person name="Liu C."/>
            <person name="Zhang S."/>
        </authorList>
    </citation>
    <scope>NUCLEOTIDE SEQUENCE [LARGE SCALE GENOMIC DNA]</scope>
    <source>
        <strain evidence="1 2">SCSIO 13291</strain>
    </source>
</reference>
<keyword evidence="2" id="KW-1185">Reference proteome</keyword>
<accession>A0ABZ3C6Q7</accession>